<organism evidence="9 10">
    <name type="scientific">Methylobacterium variabile</name>
    <dbReference type="NCBI Taxonomy" id="298794"/>
    <lineage>
        <taxon>Bacteria</taxon>
        <taxon>Pseudomonadati</taxon>
        <taxon>Pseudomonadota</taxon>
        <taxon>Alphaproteobacteria</taxon>
        <taxon>Hyphomicrobiales</taxon>
        <taxon>Methylobacteriaceae</taxon>
        <taxon>Methylobacterium</taxon>
    </lineage>
</organism>
<evidence type="ECO:0000256" key="3">
    <source>
        <dbReference type="ARBA" id="ARBA00022692"/>
    </source>
</evidence>
<dbReference type="PRINTS" id="PR01437">
    <property type="entry name" value="NUOXDRDTASE4"/>
</dbReference>
<dbReference type="Pfam" id="PF00361">
    <property type="entry name" value="Proton_antipo_M"/>
    <property type="match status" value="1"/>
</dbReference>
<evidence type="ECO:0000313" key="9">
    <source>
        <dbReference type="EMBL" id="KMO31300.1"/>
    </source>
</evidence>
<keyword evidence="5 7" id="KW-0472">Membrane</keyword>
<feature type="transmembrane region" description="Helical" evidence="7">
    <location>
        <begin position="368"/>
        <end position="391"/>
    </location>
</feature>
<feature type="transmembrane region" description="Helical" evidence="7">
    <location>
        <begin position="29"/>
        <end position="49"/>
    </location>
</feature>
<dbReference type="GO" id="GO:0042773">
    <property type="term" value="P:ATP synthesis coupled electron transport"/>
    <property type="evidence" value="ECO:0007669"/>
    <property type="project" value="InterPro"/>
</dbReference>
<sequence>MLTATILLPLMTGLVVLALPRDRPGLARIVALGGAVLTLAAALTLWAGFEPGGGDLQWRTTLPWIPSVGAAYDVAVGGLSLSLILLTAVLLTTVMVYTLPGRDRAHAHAFLFLLLATGLIGLFAARDLLLFYLFFEVGLVPMYFIVGIWGGERRRYAALKFFLYTRAGSLAMLLGFLALYLAMEPHTFSLQAIARAKPLDGPSLAGSLAFLALLAGFGVKLPVVPLHNWLPDAHVEAPTEGSVVLAGLQLKMGGYGMLAVLLPVLPETTSRFGWLLVALALASLLYGALAALAQTDMKRLVAYTSVNHMGFVTLGVAVMAMAGGEGARQLAFNGAAAQMVSHGLLTGGMFLMVGMLQHRAGTRELDRFGGLIGAMPAFSGLLGLLAFGSLGLPGLSGFIAEFQAIGAALQLSAWVAGIAVLAVVVTTAVYLRLVTGLLMGRAPPDAPPLAPLTASEAWSAGGLAALSLGVGTLPAVLLTLLDSTTAALAHLP</sequence>
<keyword evidence="4 7" id="KW-1133">Transmembrane helix</keyword>
<feature type="transmembrane region" description="Helical" evidence="7">
    <location>
        <begin position="300"/>
        <end position="323"/>
    </location>
</feature>
<dbReference type="GO" id="GO:0048039">
    <property type="term" value="F:ubiquinone binding"/>
    <property type="evidence" value="ECO:0007669"/>
    <property type="project" value="TreeGrafter"/>
</dbReference>
<evidence type="ECO:0000256" key="6">
    <source>
        <dbReference type="RuleBase" id="RU000320"/>
    </source>
</evidence>
<dbReference type="PATRIC" id="fig|298794.3.peg.3043"/>
<dbReference type="NCBIfam" id="TIGR01972">
    <property type="entry name" value="NDH_I_M"/>
    <property type="match status" value="1"/>
</dbReference>
<proteinExistence type="inferred from homology"/>
<accession>A0A0J6S7U6</accession>
<keyword evidence="3 6" id="KW-0812">Transmembrane</keyword>
<dbReference type="RefSeq" id="WP_048447194.1">
    <property type="nucleotide sequence ID" value="NZ_LABY01000201.1"/>
</dbReference>
<dbReference type="GO" id="GO:0003954">
    <property type="term" value="F:NADH dehydrogenase activity"/>
    <property type="evidence" value="ECO:0007669"/>
    <property type="project" value="TreeGrafter"/>
</dbReference>
<feature type="domain" description="NADH:quinone oxidoreductase/Mrp antiporter transmembrane" evidence="8">
    <location>
        <begin position="125"/>
        <end position="425"/>
    </location>
</feature>
<feature type="transmembrane region" description="Helical" evidence="7">
    <location>
        <begin position="203"/>
        <end position="223"/>
    </location>
</feature>
<evidence type="ECO:0000256" key="5">
    <source>
        <dbReference type="ARBA" id="ARBA00023136"/>
    </source>
</evidence>
<feature type="transmembrane region" description="Helical" evidence="7">
    <location>
        <begin position="335"/>
        <end position="356"/>
    </location>
</feature>
<feature type="transmembrane region" description="Helical" evidence="7">
    <location>
        <begin position="243"/>
        <end position="266"/>
    </location>
</feature>
<dbReference type="GO" id="GO:0008137">
    <property type="term" value="F:NADH dehydrogenase (ubiquinone) activity"/>
    <property type="evidence" value="ECO:0007669"/>
    <property type="project" value="InterPro"/>
</dbReference>
<evidence type="ECO:0000256" key="7">
    <source>
        <dbReference type="SAM" id="Phobius"/>
    </source>
</evidence>
<feature type="transmembrane region" description="Helical" evidence="7">
    <location>
        <begin position="109"/>
        <end position="125"/>
    </location>
</feature>
<feature type="transmembrane region" description="Helical" evidence="7">
    <location>
        <begin position="131"/>
        <end position="149"/>
    </location>
</feature>
<gene>
    <name evidence="9" type="ORF">VQ02_26345</name>
</gene>
<dbReference type="InterPro" id="IPR001750">
    <property type="entry name" value="ND/Mrp_TM"/>
</dbReference>
<dbReference type="InterPro" id="IPR003918">
    <property type="entry name" value="NADH_UbQ_OxRdtase"/>
</dbReference>
<evidence type="ECO:0000313" key="10">
    <source>
        <dbReference type="Proteomes" id="UP000035955"/>
    </source>
</evidence>
<evidence type="ECO:0000259" key="8">
    <source>
        <dbReference type="Pfam" id="PF00361"/>
    </source>
</evidence>
<dbReference type="OrthoDB" id="9768329at2"/>
<dbReference type="Proteomes" id="UP000035955">
    <property type="component" value="Unassembled WGS sequence"/>
</dbReference>
<feature type="transmembrane region" description="Helical" evidence="7">
    <location>
        <begin position="411"/>
        <end position="431"/>
    </location>
</feature>
<feature type="transmembrane region" description="Helical" evidence="7">
    <location>
        <begin position="161"/>
        <end position="183"/>
    </location>
</feature>
<dbReference type="PANTHER" id="PTHR43507:SF1">
    <property type="entry name" value="NADH-UBIQUINONE OXIDOREDUCTASE CHAIN 4"/>
    <property type="match status" value="1"/>
</dbReference>
<evidence type="ECO:0000256" key="1">
    <source>
        <dbReference type="ARBA" id="ARBA00004127"/>
    </source>
</evidence>
<feature type="transmembrane region" description="Helical" evidence="7">
    <location>
        <begin position="6"/>
        <end position="22"/>
    </location>
</feature>
<protein>
    <submittedName>
        <fullName evidence="9">Oxidoreductase</fullName>
    </submittedName>
</protein>
<comment type="caution">
    <text evidence="9">The sequence shown here is derived from an EMBL/GenBank/DDBJ whole genome shotgun (WGS) entry which is preliminary data.</text>
</comment>
<name>A0A0J6S7U6_9HYPH</name>
<feature type="transmembrane region" description="Helical" evidence="7">
    <location>
        <begin position="272"/>
        <end position="293"/>
    </location>
</feature>
<reference evidence="9 10" key="1">
    <citation type="submission" date="2015-03" db="EMBL/GenBank/DDBJ databases">
        <title>Genome sequencing of Methylobacterium variabile DSM 16961.</title>
        <authorList>
            <person name="Chaudhry V."/>
            <person name="Patil P.B."/>
        </authorList>
    </citation>
    <scope>NUCLEOTIDE SEQUENCE [LARGE SCALE GENOMIC DNA]</scope>
    <source>
        <strain evidence="9 10">DSM 16961</strain>
    </source>
</reference>
<dbReference type="GO" id="GO:0012505">
    <property type="term" value="C:endomembrane system"/>
    <property type="evidence" value="ECO:0007669"/>
    <property type="project" value="UniProtKB-SubCell"/>
</dbReference>
<dbReference type="EMBL" id="LABY01000201">
    <property type="protein sequence ID" value="KMO31300.1"/>
    <property type="molecule type" value="Genomic_DNA"/>
</dbReference>
<dbReference type="GO" id="GO:0016020">
    <property type="term" value="C:membrane"/>
    <property type="evidence" value="ECO:0007669"/>
    <property type="project" value="UniProtKB-SubCell"/>
</dbReference>
<dbReference type="GO" id="GO:0015990">
    <property type="term" value="P:electron transport coupled proton transport"/>
    <property type="evidence" value="ECO:0007669"/>
    <property type="project" value="TreeGrafter"/>
</dbReference>
<dbReference type="PANTHER" id="PTHR43507">
    <property type="entry name" value="NADH-UBIQUINONE OXIDOREDUCTASE CHAIN 4"/>
    <property type="match status" value="1"/>
</dbReference>
<comment type="subcellular location">
    <subcellularLocation>
        <location evidence="1">Endomembrane system</location>
        <topology evidence="1">Multi-pass membrane protein</topology>
    </subcellularLocation>
    <subcellularLocation>
        <location evidence="6">Membrane</location>
        <topology evidence="6">Multi-pass membrane protein</topology>
    </subcellularLocation>
</comment>
<evidence type="ECO:0000256" key="2">
    <source>
        <dbReference type="ARBA" id="ARBA00009025"/>
    </source>
</evidence>
<dbReference type="InterPro" id="IPR010227">
    <property type="entry name" value="NADH_Q_OxRdtase_chainM/4"/>
</dbReference>
<comment type="similarity">
    <text evidence="2">Belongs to the complex I subunit 4 family.</text>
</comment>
<feature type="transmembrane region" description="Helical" evidence="7">
    <location>
        <begin position="69"/>
        <end position="97"/>
    </location>
</feature>
<dbReference type="AlphaFoldDB" id="A0A0J6S7U6"/>
<keyword evidence="10" id="KW-1185">Reference proteome</keyword>
<evidence type="ECO:0000256" key="4">
    <source>
        <dbReference type="ARBA" id="ARBA00022989"/>
    </source>
</evidence>